<dbReference type="GO" id="GO:0016740">
    <property type="term" value="F:transferase activity"/>
    <property type="evidence" value="ECO:0007669"/>
    <property type="project" value="UniProtKB-KW"/>
</dbReference>
<dbReference type="EMBL" id="QTLC01000068">
    <property type="protein sequence ID" value="RDY68450.1"/>
    <property type="molecule type" value="Genomic_DNA"/>
</dbReference>
<evidence type="ECO:0000313" key="5">
    <source>
        <dbReference type="EMBL" id="RDY68450.1"/>
    </source>
</evidence>
<dbReference type="PANTHER" id="PTHR12935:SF0">
    <property type="entry name" value="GAMMA-GLUTAMYLCYCLOTRANSFERASE"/>
    <property type="match status" value="1"/>
</dbReference>
<sequence>MQNQQRVSYQLKIYSRRNIEMKVFVYGSLCKNQENHYYMKEATLLSEQAFVKGTLYTGHSYYPLLLKDAQEITYGELYDIPSSLLEELDELEGYSKETEDPYFVRETCEVSTPDGVKEAFVYYWPREAQGEVVHNHDWKVHRYIQSDHLYYFAYGSCMDNSRLCDHGVDHLFTTIKGKGKLSDYRLAFSTHFEDGSRADIIEDPGAHVEGVVYEVGKEAREYLYQREGVETKVYRPTIVHVEGDDGITFQALSFTVIEKRAEIAPPFHYAEEIHRGGSKYLSENYMKSIEYKFLEEWKVPEFRAYLQRKGWKE</sequence>
<organism evidence="5 6">
    <name type="scientific">Halobacillus trueperi</name>
    <dbReference type="NCBI Taxonomy" id="156205"/>
    <lineage>
        <taxon>Bacteria</taxon>
        <taxon>Bacillati</taxon>
        <taxon>Bacillota</taxon>
        <taxon>Bacilli</taxon>
        <taxon>Bacillales</taxon>
        <taxon>Bacillaceae</taxon>
        <taxon>Halobacillus</taxon>
    </lineage>
</organism>
<gene>
    <name evidence="5" type="ORF">DXT76_18040</name>
</gene>
<evidence type="ECO:0000256" key="3">
    <source>
        <dbReference type="PIRSR" id="PIRSR617939-2"/>
    </source>
</evidence>
<proteinExistence type="predicted"/>
<keyword evidence="1" id="KW-0456">Lyase</keyword>
<dbReference type="CDD" id="cd06661">
    <property type="entry name" value="GGCT_like"/>
    <property type="match status" value="2"/>
</dbReference>
<evidence type="ECO:0000259" key="4">
    <source>
        <dbReference type="Pfam" id="PF06094"/>
    </source>
</evidence>
<dbReference type="InterPro" id="IPR036568">
    <property type="entry name" value="GGCT-like_sf"/>
</dbReference>
<feature type="active site" description="Proton acceptor" evidence="2">
    <location>
        <position position="227"/>
    </location>
</feature>
<dbReference type="InterPro" id="IPR009288">
    <property type="entry name" value="AIG2-like_dom"/>
</dbReference>
<feature type="domain" description="Gamma-glutamylcyclotransferase AIG2-like" evidence="4">
    <location>
        <begin position="23"/>
        <end position="139"/>
    </location>
</feature>
<dbReference type="Pfam" id="PF13772">
    <property type="entry name" value="AIG2_2"/>
    <property type="match status" value="1"/>
</dbReference>
<dbReference type="Proteomes" id="UP000257032">
    <property type="component" value="Unassembled WGS sequence"/>
</dbReference>
<dbReference type="Pfam" id="PF06094">
    <property type="entry name" value="GGACT"/>
    <property type="match status" value="1"/>
</dbReference>
<dbReference type="AlphaFoldDB" id="A0A3D8VGD8"/>
<feature type="binding site" evidence="3">
    <location>
        <position position="269"/>
    </location>
    <ligand>
        <name>substrate</name>
    </ligand>
</feature>
<reference evidence="5 6" key="1">
    <citation type="submission" date="2018-08" db="EMBL/GenBank/DDBJ databases">
        <title>Genome sequence of strict halophilic Halobacillus trueperi SS1 isolated from Lunsu, a salty water body of North West Himalayas.</title>
        <authorList>
            <person name="Gupta S."/>
            <person name="Sharma P."/>
            <person name="Dev K."/>
            <person name="Baumler D."/>
            <person name="Sourirajan A."/>
        </authorList>
    </citation>
    <scope>NUCLEOTIDE SEQUENCE [LARGE SCALE GENOMIC DNA]</scope>
    <source>
        <strain evidence="5 6">SS1</strain>
    </source>
</reference>
<dbReference type="Gene3D" id="3.10.490.10">
    <property type="entry name" value="Gamma-glutamyl cyclotransferase-like"/>
    <property type="match status" value="2"/>
</dbReference>
<dbReference type="GO" id="GO:0003839">
    <property type="term" value="F:gamma-glutamylcyclotransferase activity"/>
    <property type="evidence" value="ECO:0007669"/>
    <property type="project" value="InterPro"/>
</dbReference>
<keyword evidence="5" id="KW-0808">Transferase</keyword>
<evidence type="ECO:0000256" key="1">
    <source>
        <dbReference type="ARBA" id="ARBA00023239"/>
    </source>
</evidence>
<dbReference type="InterPro" id="IPR017939">
    <property type="entry name" value="G-Glutamylcylcotransferase"/>
</dbReference>
<evidence type="ECO:0000256" key="2">
    <source>
        <dbReference type="PIRSR" id="PIRSR617939-1"/>
    </source>
</evidence>
<protein>
    <submittedName>
        <fullName evidence="5">Gamma-glutamylcyclotransferase</fullName>
    </submittedName>
</protein>
<accession>A0A3D8VGD8</accession>
<dbReference type="PANTHER" id="PTHR12935">
    <property type="entry name" value="GAMMA-GLUTAMYLCYCLOTRANSFERASE"/>
    <property type="match status" value="1"/>
</dbReference>
<dbReference type="SUPFAM" id="SSF110857">
    <property type="entry name" value="Gamma-glutamyl cyclotransferase-like"/>
    <property type="match status" value="2"/>
</dbReference>
<evidence type="ECO:0000313" key="6">
    <source>
        <dbReference type="Proteomes" id="UP000257032"/>
    </source>
</evidence>
<name>A0A3D8VGD8_9BACI</name>
<dbReference type="InterPro" id="IPR013024">
    <property type="entry name" value="GGCT-like"/>
</dbReference>
<feature type="binding site" evidence="3">
    <location>
        <begin position="151"/>
        <end position="156"/>
    </location>
    <ligand>
        <name>substrate</name>
    </ligand>
</feature>
<comment type="caution">
    <text evidence="5">The sequence shown here is derived from an EMBL/GenBank/DDBJ whole genome shotgun (WGS) entry which is preliminary data.</text>
</comment>